<keyword evidence="2" id="KW-1185">Reference proteome</keyword>
<accession>A0A2C6L1F0</accession>
<comment type="caution">
    <text evidence="1">The sequence shown here is derived from an EMBL/GenBank/DDBJ whole genome shotgun (WGS) entry which is preliminary data.</text>
</comment>
<evidence type="ECO:0000313" key="2">
    <source>
        <dbReference type="Proteomes" id="UP000222564"/>
    </source>
</evidence>
<protein>
    <submittedName>
        <fullName evidence="1">Uncharacterized protein</fullName>
    </submittedName>
</protein>
<gene>
    <name evidence="1" type="ORF">P378_19980</name>
</gene>
<dbReference type="EMBL" id="AWQQ01000146">
    <property type="protein sequence ID" value="PHJ36871.1"/>
    <property type="molecule type" value="Genomic_DNA"/>
</dbReference>
<sequence>MQDTKKKEARPRDSAFAYGTAVSISRLPVEIISQDFGGRAFEVLQYMEEAEFLLSLSLANLIKENRYAVNKSINSLWYAGLIRWISVSGNNAIFKIYMTVDSRPPKDPNEACRLATLSLFYALAKKEVPGFGWRLIRSKDTPVMAEMSYINRETKELSKMIIDAPRRGEKPHPDAQLIIFPTDDEAKALMAGTKQTKQITSDLRLLDNDGTPLHERMLLF</sequence>
<evidence type="ECO:0000313" key="1">
    <source>
        <dbReference type="EMBL" id="PHJ36871.1"/>
    </source>
</evidence>
<organism evidence="1 2">
    <name type="scientific">Desulforamulus profundi</name>
    <dbReference type="NCBI Taxonomy" id="1383067"/>
    <lineage>
        <taxon>Bacteria</taxon>
        <taxon>Bacillati</taxon>
        <taxon>Bacillota</taxon>
        <taxon>Clostridia</taxon>
        <taxon>Eubacteriales</taxon>
        <taxon>Peptococcaceae</taxon>
        <taxon>Desulforamulus</taxon>
    </lineage>
</organism>
<dbReference type="AlphaFoldDB" id="A0A2C6L1F0"/>
<reference evidence="1 2" key="1">
    <citation type="submission" date="2013-09" db="EMBL/GenBank/DDBJ databases">
        <title>Biodegradation of hydrocarbons in the deep terrestrial subsurface : characterization of a microbial consortium composed of two Desulfotomaculum species originating from a deep geological formation.</title>
        <authorList>
            <person name="Aullo T."/>
            <person name="Berlendis S."/>
            <person name="Lascourreges J.-F."/>
            <person name="Dessort D."/>
            <person name="Saint-Laurent S."/>
            <person name="Schraauwers B."/>
            <person name="Mas J."/>
            <person name="Magot M."/>
            <person name="Ranchou-Peyruse A."/>
        </authorList>
    </citation>
    <scope>NUCLEOTIDE SEQUENCE [LARGE SCALE GENOMIC DNA]</scope>
    <source>
        <strain evidence="1 2">Bs107</strain>
    </source>
</reference>
<name>A0A2C6L1F0_9FIRM</name>
<proteinExistence type="predicted"/>
<dbReference type="Proteomes" id="UP000222564">
    <property type="component" value="Unassembled WGS sequence"/>
</dbReference>